<evidence type="ECO:0000256" key="3">
    <source>
        <dbReference type="ARBA" id="ARBA00022603"/>
    </source>
</evidence>
<dbReference type="Gene3D" id="3.90.220.20">
    <property type="entry name" value="DNA methylase specificity domains"/>
    <property type="match status" value="1"/>
</dbReference>
<dbReference type="EMBL" id="CZBP01000001">
    <property type="protein sequence ID" value="CUP62747.1"/>
    <property type="molecule type" value="Genomic_DNA"/>
</dbReference>
<keyword evidence="7" id="KW-0238">DNA-binding</keyword>
<dbReference type="PANTHER" id="PTHR42933">
    <property type="entry name" value="SLR6095 PROTEIN"/>
    <property type="match status" value="1"/>
</dbReference>
<dbReference type="PRINTS" id="PR00507">
    <property type="entry name" value="N12N6MTFRASE"/>
</dbReference>
<dbReference type="InterPro" id="IPR000055">
    <property type="entry name" value="Restrct_endonuc_typeI_TRD"/>
</dbReference>
<dbReference type="InterPro" id="IPR051537">
    <property type="entry name" value="DNA_Adenine_Mtase"/>
</dbReference>
<evidence type="ECO:0000256" key="2">
    <source>
        <dbReference type="ARBA" id="ARBA00011900"/>
    </source>
</evidence>
<dbReference type="EC" id="2.1.1.72" evidence="2"/>
<evidence type="ECO:0000256" key="1">
    <source>
        <dbReference type="ARBA" id="ARBA00010923"/>
    </source>
</evidence>
<protein>
    <recommendedName>
        <fullName evidence="2">site-specific DNA-methyltransferase (adenine-specific)</fullName>
        <ecNumber evidence="2">2.1.1.72</ecNumber>
    </recommendedName>
</protein>
<dbReference type="GO" id="GO:0016787">
    <property type="term" value="F:hydrolase activity"/>
    <property type="evidence" value="ECO:0007669"/>
    <property type="project" value="UniProtKB-KW"/>
</dbReference>
<proteinExistence type="inferred from homology"/>
<dbReference type="InterPro" id="IPR029063">
    <property type="entry name" value="SAM-dependent_MTases_sf"/>
</dbReference>
<evidence type="ECO:0000259" key="10">
    <source>
        <dbReference type="Pfam" id="PF02384"/>
    </source>
</evidence>
<evidence type="ECO:0000256" key="8">
    <source>
        <dbReference type="ARBA" id="ARBA00047942"/>
    </source>
</evidence>
<comment type="catalytic activity">
    <reaction evidence="8">
        <text>a 2'-deoxyadenosine in DNA + S-adenosyl-L-methionine = an N(6)-methyl-2'-deoxyadenosine in DNA + S-adenosyl-L-homocysteine + H(+)</text>
        <dbReference type="Rhea" id="RHEA:15197"/>
        <dbReference type="Rhea" id="RHEA-COMP:12418"/>
        <dbReference type="Rhea" id="RHEA-COMP:12419"/>
        <dbReference type="ChEBI" id="CHEBI:15378"/>
        <dbReference type="ChEBI" id="CHEBI:57856"/>
        <dbReference type="ChEBI" id="CHEBI:59789"/>
        <dbReference type="ChEBI" id="CHEBI:90615"/>
        <dbReference type="ChEBI" id="CHEBI:90616"/>
        <dbReference type="EC" id="2.1.1.72"/>
    </reaction>
</comment>
<reference evidence="11 12" key="1">
    <citation type="submission" date="2015-09" db="EMBL/GenBank/DDBJ databases">
        <authorList>
            <consortium name="Pathogen Informatics"/>
        </authorList>
    </citation>
    <scope>NUCLEOTIDE SEQUENCE [LARGE SCALE GENOMIC DNA]</scope>
    <source>
        <strain evidence="11 12">2789STDY5834957</strain>
    </source>
</reference>
<keyword evidence="6" id="KW-0680">Restriction system</keyword>
<feature type="domain" description="Type I restriction modification DNA specificity" evidence="9">
    <location>
        <begin position="448"/>
        <end position="583"/>
    </location>
</feature>
<sequence length="618" mass="69548">MAIDNFCEGKNMEEYEVLKKAAAELNEIMHAAHINASDRAVYASGMLLAMHVLTPDSLYATEDTASHYIYRHLMDFLKDQLSPEMYQMTAREFQVLTSDPERDRYLDKLHKSYTQYIFCFIYQNIFRLSDGMDSIGELFGEFLKYTVQMATENGKVLTPSYISHLMAKLIHVKDTDEVLDVCAGSGGMLVAAYDEMRSSNPGIQLKKDQLRGIEINPRMAALAVSNMILRGISAEAVVLGNTFLYSENKKYDKLLINPDFTCEENGLPFLSYGLDMLKEGGEGAVIIQDSAGGGMASVSAREILAHHTLLCSIKMPIDLFSPNAKVQTSIYLFRAHIPHDFQKNVLFVDFRNDGCKRTKRGFKYSRDVWRLYSDLVKTCKEKRVYPGIPVILDQITDSGCDWNYESHLKIDGKVTKKDLSSEVANALLEKIKDLLKPEGDGEISADRKLFSIEELFEVQNSIYYRGVPEADLYNADGTVPVITNTALNNGVKGYSRLEACNKGNVITLSDTIGGSPVFYQEKDFIGFAHLKMLIPKKNTLPDFDGLVGRYIAVSIRKSISGRYNYTTKLNTGNILRTKISLPCKDGLVDTDFIRKIMTEEQKRSAGLVLDYLRSFSEQ</sequence>
<dbReference type="InterPro" id="IPR003356">
    <property type="entry name" value="DNA_methylase_A-5"/>
</dbReference>
<dbReference type="GO" id="GO:0032259">
    <property type="term" value="P:methylation"/>
    <property type="evidence" value="ECO:0007669"/>
    <property type="project" value="UniProtKB-KW"/>
</dbReference>
<evidence type="ECO:0000313" key="11">
    <source>
        <dbReference type="EMBL" id="CUP62747.1"/>
    </source>
</evidence>
<dbReference type="Pfam" id="PF01420">
    <property type="entry name" value="Methylase_S"/>
    <property type="match status" value="1"/>
</dbReference>
<dbReference type="CDD" id="cd02440">
    <property type="entry name" value="AdoMet_MTases"/>
    <property type="match status" value="1"/>
</dbReference>
<dbReference type="AlphaFoldDB" id="A0A174PUD2"/>
<evidence type="ECO:0000256" key="5">
    <source>
        <dbReference type="ARBA" id="ARBA00022691"/>
    </source>
</evidence>
<evidence type="ECO:0000256" key="6">
    <source>
        <dbReference type="ARBA" id="ARBA00022747"/>
    </source>
</evidence>
<dbReference type="PANTHER" id="PTHR42933:SF1">
    <property type="entry name" value="SITE-SPECIFIC DNA-METHYLTRANSFERASE (ADENINE-SPECIFIC)"/>
    <property type="match status" value="1"/>
</dbReference>
<dbReference type="SUPFAM" id="SSF116734">
    <property type="entry name" value="DNA methylase specificity domain"/>
    <property type="match status" value="1"/>
</dbReference>
<dbReference type="GO" id="GO:0009307">
    <property type="term" value="P:DNA restriction-modification system"/>
    <property type="evidence" value="ECO:0007669"/>
    <property type="project" value="UniProtKB-KW"/>
</dbReference>
<keyword evidence="3" id="KW-0489">Methyltransferase</keyword>
<dbReference type="Gene3D" id="3.40.50.150">
    <property type="entry name" value="Vaccinia Virus protein VP39"/>
    <property type="match status" value="1"/>
</dbReference>
<evidence type="ECO:0000313" key="12">
    <source>
        <dbReference type="Proteomes" id="UP000095762"/>
    </source>
</evidence>
<feature type="domain" description="DNA methylase adenine-specific" evidence="10">
    <location>
        <begin position="133"/>
        <end position="364"/>
    </location>
</feature>
<keyword evidence="5" id="KW-0949">S-adenosyl-L-methionine</keyword>
<dbReference type="Proteomes" id="UP000095762">
    <property type="component" value="Unassembled WGS sequence"/>
</dbReference>
<evidence type="ECO:0000256" key="7">
    <source>
        <dbReference type="ARBA" id="ARBA00023125"/>
    </source>
</evidence>
<name>A0A174PUD2_9FIRM</name>
<comment type="similarity">
    <text evidence="1">Belongs to the type-I restriction system S methylase family.</text>
</comment>
<dbReference type="GO" id="GO:0003677">
    <property type="term" value="F:DNA binding"/>
    <property type="evidence" value="ECO:0007669"/>
    <property type="project" value="UniProtKB-KW"/>
</dbReference>
<organism evidence="11 12">
    <name type="scientific">Blautia obeum</name>
    <dbReference type="NCBI Taxonomy" id="40520"/>
    <lineage>
        <taxon>Bacteria</taxon>
        <taxon>Bacillati</taxon>
        <taxon>Bacillota</taxon>
        <taxon>Clostridia</taxon>
        <taxon>Lachnospirales</taxon>
        <taxon>Lachnospiraceae</taxon>
        <taxon>Blautia</taxon>
    </lineage>
</organism>
<dbReference type="RefSeq" id="WP_055059259.1">
    <property type="nucleotide sequence ID" value="NZ_CZBP01000001.1"/>
</dbReference>
<keyword evidence="4" id="KW-0808">Transferase</keyword>
<dbReference type="InterPro" id="IPR044946">
    <property type="entry name" value="Restrct_endonuc_typeI_TRD_sf"/>
</dbReference>
<accession>A0A174PUD2</accession>
<dbReference type="Pfam" id="PF02384">
    <property type="entry name" value="N6_Mtase"/>
    <property type="match status" value="1"/>
</dbReference>
<dbReference type="GO" id="GO:0009007">
    <property type="term" value="F:site-specific DNA-methyltransferase (adenine-specific) activity"/>
    <property type="evidence" value="ECO:0007669"/>
    <property type="project" value="UniProtKB-EC"/>
</dbReference>
<dbReference type="GO" id="GO:0008170">
    <property type="term" value="F:N-methyltransferase activity"/>
    <property type="evidence" value="ECO:0007669"/>
    <property type="project" value="InterPro"/>
</dbReference>
<gene>
    <name evidence="11" type="primary">bcgIA</name>
    <name evidence="11" type="ORF">ERS852569_00230</name>
</gene>
<dbReference type="SUPFAM" id="SSF53335">
    <property type="entry name" value="S-adenosyl-L-methionine-dependent methyltransferases"/>
    <property type="match status" value="1"/>
</dbReference>
<keyword evidence="11" id="KW-0378">Hydrolase</keyword>
<evidence type="ECO:0000259" key="9">
    <source>
        <dbReference type="Pfam" id="PF01420"/>
    </source>
</evidence>
<evidence type="ECO:0000256" key="4">
    <source>
        <dbReference type="ARBA" id="ARBA00022679"/>
    </source>
</evidence>